<name>A0A848ED79_9PROT</name>
<dbReference type="RefSeq" id="WP_170054273.1">
    <property type="nucleotide sequence ID" value="NZ_JABBKX010000003.1"/>
</dbReference>
<evidence type="ECO:0000256" key="1">
    <source>
        <dbReference type="SAM" id="SignalP"/>
    </source>
</evidence>
<comment type="caution">
    <text evidence="2">The sequence shown here is derived from an EMBL/GenBank/DDBJ whole genome shotgun (WGS) entry which is preliminary data.</text>
</comment>
<protein>
    <recommendedName>
        <fullName evidence="4">Secreted protein</fullName>
    </recommendedName>
</protein>
<gene>
    <name evidence="2" type="ORF">GWK16_12430</name>
</gene>
<keyword evidence="1" id="KW-0732">Signal</keyword>
<organism evidence="2 3">
    <name type="scientific">Neoroseomonas marina</name>
    <dbReference type="NCBI Taxonomy" id="1232220"/>
    <lineage>
        <taxon>Bacteria</taxon>
        <taxon>Pseudomonadati</taxon>
        <taxon>Pseudomonadota</taxon>
        <taxon>Alphaproteobacteria</taxon>
        <taxon>Acetobacterales</taxon>
        <taxon>Acetobacteraceae</taxon>
        <taxon>Neoroseomonas</taxon>
    </lineage>
</organism>
<dbReference type="EMBL" id="JABBKX010000003">
    <property type="protein sequence ID" value="NMJ42052.1"/>
    <property type="molecule type" value="Genomic_DNA"/>
</dbReference>
<sequence length="104" mass="10816">MRLVALAAAVAGLAFATPARADAIDGHWCTEGGLRLSIAGPSIVTPGGARLQGDYGRHDFAYTAPASDPGGSQRVTMRLRGENLMQVEAAGLDPLWRRCGPPTS</sequence>
<reference evidence="2 3" key="1">
    <citation type="submission" date="2020-03" db="EMBL/GenBank/DDBJ databases">
        <authorList>
            <person name="Sun Q."/>
        </authorList>
    </citation>
    <scope>NUCLEOTIDE SEQUENCE [LARGE SCALE GENOMIC DNA]</scope>
    <source>
        <strain evidence="2 3">JC162</strain>
    </source>
</reference>
<keyword evidence="3" id="KW-1185">Reference proteome</keyword>
<proteinExistence type="predicted"/>
<evidence type="ECO:0000313" key="3">
    <source>
        <dbReference type="Proteomes" id="UP000548582"/>
    </source>
</evidence>
<evidence type="ECO:0000313" key="2">
    <source>
        <dbReference type="EMBL" id="NMJ42052.1"/>
    </source>
</evidence>
<evidence type="ECO:0008006" key="4">
    <source>
        <dbReference type="Google" id="ProtNLM"/>
    </source>
</evidence>
<dbReference type="Proteomes" id="UP000548582">
    <property type="component" value="Unassembled WGS sequence"/>
</dbReference>
<accession>A0A848ED79</accession>
<feature type="chain" id="PRO_5032925051" description="Secreted protein" evidence="1">
    <location>
        <begin position="22"/>
        <end position="104"/>
    </location>
</feature>
<dbReference type="AlphaFoldDB" id="A0A848ED79"/>
<feature type="signal peptide" evidence="1">
    <location>
        <begin position="1"/>
        <end position="21"/>
    </location>
</feature>